<dbReference type="SUPFAM" id="SSF88713">
    <property type="entry name" value="Glycoside hydrolase/deacetylase"/>
    <property type="match status" value="1"/>
</dbReference>
<dbReference type="Gene3D" id="3.20.20.370">
    <property type="entry name" value="Glycoside hydrolase/deacetylase"/>
    <property type="match status" value="1"/>
</dbReference>
<dbReference type="RefSeq" id="WP_093211023.1">
    <property type="nucleotide sequence ID" value="NZ_FNFL01000001.1"/>
</dbReference>
<dbReference type="OrthoDB" id="9806342at2"/>
<keyword evidence="5" id="KW-1185">Reference proteome</keyword>
<dbReference type="CDD" id="cd10917">
    <property type="entry name" value="CE4_NodB_like_6s_7s"/>
    <property type="match status" value="1"/>
</dbReference>
<keyword evidence="2" id="KW-0732">Signal</keyword>
<proteinExistence type="predicted"/>
<sequence length="288" mass="32243">MKKYILLVVAAAIIVLAGCNLLTSADSADTEAVDNNQGVKEEGKHSKENNNERQTEEAAAEGQAEEKEEVLPAETESEPKYELTGNWSIKPLDENADKDIVLLTIDDAPDEHALEMAKTLKELDAKAIFFVNGHFLATEEQQQVLKQIHDMGFEIGNHTFNHQALVEASEEVQKEEIVSLNDLIEDITGERPKFFRAPHGQNTDYSRKIAAEQGMLLMNWSYGYDWNEQYRNEDALADIMVNTNLLVSGANLLMHDREWTAAALDDIVEGIRSKGYQIADPALIQVEE</sequence>
<feature type="signal peptide" evidence="2">
    <location>
        <begin position="1"/>
        <end position="17"/>
    </location>
</feature>
<evidence type="ECO:0000313" key="4">
    <source>
        <dbReference type="EMBL" id="SDJ75284.1"/>
    </source>
</evidence>
<dbReference type="AlphaFoldDB" id="A0A1G8WAL8"/>
<dbReference type="GO" id="GO:0016810">
    <property type="term" value="F:hydrolase activity, acting on carbon-nitrogen (but not peptide) bonds"/>
    <property type="evidence" value="ECO:0007669"/>
    <property type="project" value="InterPro"/>
</dbReference>
<dbReference type="InterPro" id="IPR002509">
    <property type="entry name" value="NODB_dom"/>
</dbReference>
<dbReference type="PROSITE" id="PS51677">
    <property type="entry name" value="NODB"/>
    <property type="match status" value="1"/>
</dbReference>
<feature type="domain" description="NodB homology" evidence="3">
    <location>
        <begin position="99"/>
        <end position="279"/>
    </location>
</feature>
<evidence type="ECO:0000313" key="5">
    <source>
        <dbReference type="Proteomes" id="UP000198694"/>
    </source>
</evidence>
<gene>
    <name evidence="4" type="ORF">SAMN05216243_0661</name>
</gene>
<dbReference type="EMBL" id="FNFL01000001">
    <property type="protein sequence ID" value="SDJ75284.1"/>
    <property type="molecule type" value="Genomic_DNA"/>
</dbReference>
<reference evidence="4 5" key="1">
    <citation type="submission" date="2016-10" db="EMBL/GenBank/DDBJ databases">
        <authorList>
            <person name="de Groot N.N."/>
        </authorList>
    </citation>
    <scope>NUCLEOTIDE SEQUENCE [LARGE SCALE GENOMIC DNA]</scope>
    <source>
        <strain evidence="4 5">CGMCC 1.6502</strain>
    </source>
</reference>
<evidence type="ECO:0000256" key="1">
    <source>
        <dbReference type="SAM" id="MobiDB-lite"/>
    </source>
</evidence>
<name>A0A1G8WAL8_9BACI</name>
<feature type="region of interest" description="Disordered" evidence="1">
    <location>
        <begin position="33"/>
        <end position="86"/>
    </location>
</feature>
<dbReference type="Pfam" id="PF01522">
    <property type="entry name" value="Polysacc_deac_1"/>
    <property type="match status" value="1"/>
</dbReference>
<dbReference type="PANTHER" id="PTHR10587">
    <property type="entry name" value="GLYCOSYL TRANSFERASE-RELATED"/>
    <property type="match status" value="1"/>
</dbReference>
<protein>
    <submittedName>
        <fullName evidence="4">Peptidoglycan/xylan/chitin deacetylase, PgdA/CDA1 family</fullName>
    </submittedName>
</protein>
<dbReference type="STRING" id="407036.SAMN05216243_0661"/>
<feature type="chain" id="PRO_5038410889" evidence="2">
    <location>
        <begin position="18"/>
        <end position="288"/>
    </location>
</feature>
<dbReference type="InterPro" id="IPR011330">
    <property type="entry name" value="Glyco_hydro/deAcase_b/a-brl"/>
</dbReference>
<evidence type="ECO:0000256" key="2">
    <source>
        <dbReference type="SAM" id="SignalP"/>
    </source>
</evidence>
<accession>A0A1G8WAL8</accession>
<organism evidence="4 5">
    <name type="scientific">Sediminibacillus albus</name>
    <dbReference type="NCBI Taxonomy" id="407036"/>
    <lineage>
        <taxon>Bacteria</taxon>
        <taxon>Bacillati</taxon>
        <taxon>Bacillota</taxon>
        <taxon>Bacilli</taxon>
        <taxon>Bacillales</taxon>
        <taxon>Bacillaceae</taxon>
        <taxon>Sediminibacillus</taxon>
    </lineage>
</organism>
<dbReference type="GO" id="GO:0005975">
    <property type="term" value="P:carbohydrate metabolic process"/>
    <property type="evidence" value="ECO:0007669"/>
    <property type="project" value="InterPro"/>
</dbReference>
<dbReference type="PROSITE" id="PS51257">
    <property type="entry name" value="PROKAR_LIPOPROTEIN"/>
    <property type="match status" value="1"/>
</dbReference>
<feature type="compositionally biased region" description="Basic and acidic residues" evidence="1">
    <location>
        <begin position="39"/>
        <end position="56"/>
    </location>
</feature>
<evidence type="ECO:0000259" key="3">
    <source>
        <dbReference type="PROSITE" id="PS51677"/>
    </source>
</evidence>
<dbReference type="Proteomes" id="UP000198694">
    <property type="component" value="Unassembled WGS sequence"/>
</dbReference>
<dbReference type="InterPro" id="IPR050248">
    <property type="entry name" value="Polysacc_deacetylase_ArnD"/>
</dbReference>